<reference evidence="2" key="1">
    <citation type="journal article" date="2014" name="Int. J. Syst. Evol. Microbiol.">
        <title>Complete genome sequence of Corynebacterium casei LMG S-19264T (=DSM 44701T), isolated from a smear-ripened cheese.</title>
        <authorList>
            <consortium name="US DOE Joint Genome Institute (JGI-PGF)"/>
            <person name="Walter F."/>
            <person name="Albersmeier A."/>
            <person name="Kalinowski J."/>
            <person name="Ruckert C."/>
        </authorList>
    </citation>
    <scope>NUCLEOTIDE SEQUENCE</scope>
    <source>
        <strain evidence="2">JCM 19831</strain>
    </source>
</reference>
<dbReference type="InterPro" id="IPR036770">
    <property type="entry name" value="Ankyrin_rpt-contain_sf"/>
</dbReference>
<dbReference type="SUPFAM" id="SSF48403">
    <property type="entry name" value="Ankyrin repeat"/>
    <property type="match status" value="1"/>
</dbReference>
<evidence type="ECO:0000256" key="1">
    <source>
        <dbReference type="PROSITE-ProRule" id="PRU00023"/>
    </source>
</evidence>
<comment type="caution">
    <text evidence="2">The sequence shown here is derived from an EMBL/GenBank/DDBJ whole genome shotgun (WGS) entry which is preliminary data.</text>
</comment>
<keyword evidence="1" id="KW-0040">ANK repeat</keyword>
<dbReference type="Gene3D" id="1.25.40.20">
    <property type="entry name" value="Ankyrin repeat-containing domain"/>
    <property type="match status" value="1"/>
</dbReference>
<protein>
    <recommendedName>
        <fullName evidence="4">Ankyrin repeat domain-containing protein</fullName>
    </recommendedName>
</protein>
<gene>
    <name evidence="2" type="ORF">GCM10007977_102490</name>
</gene>
<dbReference type="AlphaFoldDB" id="A0A917X758"/>
<organism evidence="2 3">
    <name type="scientific">Dactylosporangium sucinum</name>
    <dbReference type="NCBI Taxonomy" id="1424081"/>
    <lineage>
        <taxon>Bacteria</taxon>
        <taxon>Bacillati</taxon>
        <taxon>Actinomycetota</taxon>
        <taxon>Actinomycetes</taxon>
        <taxon>Micromonosporales</taxon>
        <taxon>Micromonosporaceae</taxon>
        <taxon>Dactylosporangium</taxon>
    </lineage>
</organism>
<evidence type="ECO:0008006" key="4">
    <source>
        <dbReference type="Google" id="ProtNLM"/>
    </source>
</evidence>
<dbReference type="InterPro" id="IPR002110">
    <property type="entry name" value="Ankyrin_rpt"/>
</dbReference>
<feature type="repeat" description="ANK" evidence="1">
    <location>
        <begin position="407"/>
        <end position="441"/>
    </location>
</feature>
<sequence>MGPYLRQWLSYRRFAVPAETIDLATARRLDGDWRGACAAARIQVGDLPPVVEEDLRHLVPDLLRWHLPQPGHATWDWYDEVVPVARYPDGSALLLNRRSMLSFARSVPRAMVELPRHLWDDRHTAGLRDVCGPAPVRPGAACAHVTGRGRACAEAAGIDPGSAPPDVFEQPWVWSRLLPAARALLARLRRREPVVRLGPALFLDLDGPRLLTDGPAAAARLRAAAAARLRAGEWMEPLDAELVRHRYLDPAELHPLVHEALVGPYRRPHRPSPVDAVVPVPCGPATHRLAIRAGALVALDHTVEDLGREAVLGALGGPAAGCSVALDRWRTGGEPLPDELERLHDELWQRVLYGDSAGVVRLLEAGFPPVPGRGGTTLVHALDQLDFATVLPVLLRLGLDVNARSAAGRTPLHHVLRRGLCSDALVEALLRAGADPRLRDTGGRDAYRCAGNRPHLHAVFDRFV</sequence>
<reference evidence="2" key="2">
    <citation type="submission" date="2020-09" db="EMBL/GenBank/DDBJ databases">
        <authorList>
            <person name="Sun Q."/>
            <person name="Ohkuma M."/>
        </authorList>
    </citation>
    <scope>NUCLEOTIDE SEQUENCE</scope>
    <source>
        <strain evidence="2">JCM 19831</strain>
    </source>
</reference>
<keyword evidence="3" id="KW-1185">Reference proteome</keyword>
<proteinExistence type="predicted"/>
<dbReference type="PROSITE" id="PS50297">
    <property type="entry name" value="ANK_REP_REGION"/>
    <property type="match status" value="1"/>
</dbReference>
<dbReference type="RefSeq" id="WP_190257385.1">
    <property type="nucleotide sequence ID" value="NZ_BMPI01000096.1"/>
</dbReference>
<dbReference type="PROSITE" id="PS50088">
    <property type="entry name" value="ANK_REPEAT"/>
    <property type="match status" value="1"/>
</dbReference>
<name>A0A917X758_9ACTN</name>
<accession>A0A917X758</accession>
<dbReference type="EMBL" id="BMPI01000096">
    <property type="protein sequence ID" value="GGM84444.1"/>
    <property type="molecule type" value="Genomic_DNA"/>
</dbReference>
<evidence type="ECO:0000313" key="3">
    <source>
        <dbReference type="Proteomes" id="UP000642070"/>
    </source>
</evidence>
<evidence type="ECO:0000313" key="2">
    <source>
        <dbReference type="EMBL" id="GGM84444.1"/>
    </source>
</evidence>
<dbReference type="Proteomes" id="UP000642070">
    <property type="component" value="Unassembled WGS sequence"/>
</dbReference>